<evidence type="ECO:0000256" key="4">
    <source>
        <dbReference type="SAM" id="MobiDB-lite"/>
    </source>
</evidence>
<name>A0A2J7ZK30_9CHLO</name>
<dbReference type="GO" id="GO:0016817">
    <property type="term" value="F:hydrolase activity, acting on acid anhydrides"/>
    <property type="evidence" value="ECO:0007669"/>
    <property type="project" value="InterPro"/>
</dbReference>
<dbReference type="InterPro" id="IPR006500">
    <property type="entry name" value="Helicase_put_C_phage/plasmid"/>
</dbReference>
<gene>
    <name evidence="6" type="ORF">TSOC_013545</name>
</gene>
<dbReference type="InterPro" id="IPR014819">
    <property type="entry name" value="PriCT_2"/>
</dbReference>
<dbReference type="Pfam" id="PF08707">
    <property type="entry name" value="PriCT_2"/>
    <property type="match status" value="2"/>
</dbReference>
<proteinExistence type="predicted"/>
<dbReference type="Pfam" id="PF05203">
    <property type="entry name" value="Hom_end_hint"/>
    <property type="match status" value="1"/>
</dbReference>
<dbReference type="GO" id="GO:0004386">
    <property type="term" value="F:helicase activity"/>
    <property type="evidence" value="ECO:0007669"/>
    <property type="project" value="UniProtKB-KW"/>
</dbReference>
<accession>A0A2J7ZK30</accession>
<dbReference type="InterPro" id="IPR014015">
    <property type="entry name" value="Helicase_SF3_DNA-vir"/>
</dbReference>
<dbReference type="Gene3D" id="2.170.16.10">
    <property type="entry name" value="Hedgehog/Intein (Hint) domain"/>
    <property type="match status" value="1"/>
</dbReference>
<keyword evidence="7" id="KW-1185">Reference proteome</keyword>
<keyword evidence="2" id="KW-0378">Hydrolase</keyword>
<keyword evidence="6" id="KW-0347">Helicase</keyword>
<dbReference type="PANTHER" id="PTHR35372">
    <property type="entry name" value="ATP BINDING PROTEIN-RELATED"/>
    <property type="match status" value="1"/>
</dbReference>
<sequence length="1567" mass="179997">MLVRSTLMGPPASTSTSHDEVSSHELRLTRGADGSGLYHYLLAFKVEKGSEFTHTSFSRPTGAFYIPGHSFDEFMGLYKSALTKGEDVYLTEKHRTIGPVIVDLDFRFEAPPGSTDKDKPARMYTGFTIESFTKLYAACLSRYVDVPSFDVYVLEKPTGPTTVKYGTNFLVKDGLHFQIPDIVTRPVVQHLVRAEVLQGLPAIFDSLKLANRYDDVLDESIIERNNWLMYMSKKPGSHPYVVTRVLRYTVADGGVLVDVTEECPRDVTVLADRFSIRNKFEETPLRAERVNDVIDHEQQLEEKRKRKELVQTVMTNQPVTSNNVCENLDVVGKLVDILDAARGESYNDWVRVGWCLRNVDHRLLDKWIDFSRRSPKYVEGECARMWTHMRMGGLGMGTLHMWARTDSPERYRDIVRSDLSDVIGKSVGGAHYDIARVVHHMYRYEYVCASIRNRTWYEFRDHRWHYSDSAFDEFMGLYKSALTKGEDVYLTEKHRTIGPVIVDLDFRFEAPPGSTDKDKPARMYTGFTIESFTKLYAACLSRYVDVPSFDVYVLEKPTGPTTVKYGTNFLVKDGLHFQIPDIVTRPVVQHLVRAEVLQGLPAIFDSLKLANRYDDVLDESIIERNNWLMYMSKKPGSHPYVVTRVLRYTVADGGVLVDVTEECPRDVTVLADRFSIRNKFEETPLRAERVNDVIDHEQQLEEKRKRKELVQTVMTNQPVTSNNVCENLDVVGKLVDILDAARGESYNDWVRVGWCLRNVDHRLLDKWIDFSRRSPKYVEGECARMWTHMRMGGLGMGTLHMWARTDSPERYRDIVRSDLSDVIGKSVGGAHYDIARVVHHMYRYEYVCASIRNRTWYEFRDHRWHYSDSACSLRKRLSAAVFSEYTQCALFHQHRAVNGDSEQEAQKRNMEMCNKLNAIAHKLKTTNFKDNIIKECCELFYHEKFEEKLDSNCGLLGFLNGVYDLDSAEFREGRPDDYISYTTGINFVPFSEDLPHLPDIRRFWAQVLPKDDIREYVLTLLASFLSGHTRQERFHIWTGNGCHAAGTQIMMYDGSTRNVEDVEVGDLLMGDDSTEREVQTLFRGFSDMWRIVPEEGEPFVVNGQHRLALRSSFTDEVLVMTVHEYLTRNPGAEALFLYRPRLVSFEPRPLRSDISPRAMGVELGRGRGGARIPLEFRCNSDVIRHEVLAGIVDACTVVDSVTSQTYCIQLPSAELVQDTLALARSLGVDCRAGVENSIEPDRVLQIRFYVQIPRNSDQTRLSFRVERVEDSAFYGFELDKNHLFLLGNYIVTSNSNGKSISVELYDKALGDYTCKFPVTLLTQKRAASNSATSEIARAKGRRFACLQEPSEDERLNIGLLKELTGGDKVQARAIYKEPVEFKPQWHIALLCNHLPHVPSDDGGTWRRIRVVEFTSKFVERPVAPNEFPMDQELSQKLDEWKEPFMSLLIEYYKTRYAKKKIQEPDAVMACTREYQKNNDHFADFTDTCIERASDTDLLRMADAFSEFRAWVKDDNIPIRVPKKKDVQKYLDRVLGAPTSQNGDLCYRGYSIRNRGGPFLANDKCDEM</sequence>
<reference evidence="6 7" key="1">
    <citation type="journal article" date="2017" name="Mol. Biol. Evol.">
        <title>The 4-celled Tetrabaena socialis nuclear genome reveals the essential components for genetic control of cell number at the origin of multicellularity in the volvocine lineage.</title>
        <authorList>
            <person name="Featherston J."/>
            <person name="Arakaki Y."/>
            <person name="Hanschen E.R."/>
            <person name="Ferris P.J."/>
            <person name="Michod R.E."/>
            <person name="Olson B.J.S.C."/>
            <person name="Nozaki H."/>
            <person name="Durand P.M."/>
        </authorList>
    </citation>
    <scope>NUCLEOTIDE SEQUENCE [LARGE SCALE GENOMIC DNA]</scope>
    <source>
        <strain evidence="6 7">NIES-571</strain>
    </source>
</reference>
<feature type="region of interest" description="Disordered" evidence="4">
    <location>
        <begin position="1"/>
        <end position="25"/>
    </location>
</feature>
<dbReference type="SUPFAM" id="SSF51294">
    <property type="entry name" value="Hedgehog/intein (Hint) domain"/>
    <property type="match status" value="1"/>
</dbReference>
<protein>
    <submittedName>
        <fullName evidence="6">Putative helicase</fullName>
    </submittedName>
</protein>
<dbReference type="GO" id="GO:0030908">
    <property type="term" value="P:protein splicing"/>
    <property type="evidence" value="ECO:0007669"/>
    <property type="project" value="InterPro"/>
</dbReference>
<dbReference type="PROSITE" id="PS51206">
    <property type="entry name" value="SF3_HELICASE_1"/>
    <property type="match status" value="1"/>
</dbReference>
<keyword evidence="1" id="KW-0547">Nucleotide-binding</keyword>
<dbReference type="Gene3D" id="3.40.50.300">
    <property type="entry name" value="P-loop containing nucleotide triphosphate hydrolases"/>
    <property type="match status" value="1"/>
</dbReference>
<dbReference type="NCBIfam" id="TIGR01613">
    <property type="entry name" value="primase_Cterm"/>
    <property type="match status" value="1"/>
</dbReference>
<evidence type="ECO:0000313" key="7">
    <source>
        <dbReference type="Proteomes" id="UP000236333"/>
    </source>
</evidence>
<dbReference type="EMBL" id="PGGS01001270">
    <property type="protein sequence ID" value="PNH00613.1"/>
    <property type="molecule type" value="Genomic_DNA"/>
</dbReference>
<dbReference type="InterPro" id="IPR051620">
    <property type="entry name" value="ORF904-like_C"/>
</dbReference>
<evidence type="ECO:0000256" key="1">
    <source>
        <dbReference type="ARBA" id="ARBA00022741"/>
    </source>
</evidence>
<evidence type="ECO:0000256" key="2">
    <source>
        <dbReference type="ARBA" id="ARBA00022801"/>
    </source>
</evidence>
<dbReference type="InterPro" id="IPR027417">
    <property type="entry name" value="P-loop_NTPase"/>
</dbReference>
<dbReference type="InterPro" id="IPR056443">
    <property type="entry name" value="AEP_C962R"/>
</dbReference>
<feature type="domain" description="SF3 helicase" evidence="5">
    <location>
        <begin position="1239"/>
        <end position="1426"/>
    </location>
</feature>
<dbReference type="Pfam" id="PF23162">
    <property type="entry name" value="AEP_C962R"/>
    <property type="match status" value="2"/>
</dbReference>
<evidence type="ECO:0000256" key="3">
    <source>
        <dbReference type="ARBA" id="ARBA00022840"/>
    </source>
</evidence>
<evidence type="ECO:0000313" key="6">
    <source>
        <dbReference type="EMBL" id="PNH00613.1"/>
    </source>
</evidence>
<dbReference type="InterPro" id="IPR036844">
    <property type="entry name" value="Hint_dom_sf"/>
</dbReference>
<dbReference type="OrthoDB" id="1931567at2759"/>
<dbReference type="Proteomes" id="UP000236333">
    <property type="component" value="Unassembled WGS sequence"/>
</dbReference>
<dbReference type="InterPro" id="IPR014818">
    <property type="entry name" value="Phage/plasmid_primase_P4_C"/>
</dbReference>
<keyword evidence="3" id="KW-0067">ATP-binding</keyword>
<evidence type="ECO:0000259" key="5">
    <source>
        <dbReference type="PROSITE" id="PS51206"/>
    </source>
</evidence>
<organism evidence="6 7">
    <name type="scientific">Tetrabaena socialis</name>
    <dbReference type="NCBI Taxonomy" id="47790"/>
    <lineage>
        <taxon>Eukaryota</taxon>
        <taxon>Viridiplantae</taxon>
        <taxon>Chlorophyta</taxon>
        <taxon>core chlorophytes</taxon>
        <taxon>Chlorophyceae</taxon>
        <taxon>CS clade</taxon>
        <taxon>Chlamydomonadales</taxon>
        <taxon>Tetrabaenaceae</taxon>
        <taxon>Tetrabaena</taxon>
    </lineage>
</organism>
<dbReference type="PANTHER" id="PTHR35372:SF2">
    <property type="entry name" value="SF3 HELICASE DOMAIN-CONTAINING PROTEIN"/>
    <property type="match status" value="1"/>
</dbReference>
<dbReference type="InterPro" id="IPR007868">
    <property type="entry name" value="Hom_end_hint"/>
</dbReference>
<dbReference type="GO" id="GO:0005524">
    <property type="term" value="F:ATP binding"/>
    <property type="evidence" value="ECO:0007669"/>
    <property type="project" value="UniProtKB-KW"/>
</dbReference>
<dbReference type="Pfam" id="PF08706">
    <property type="entry name" value="D5_N"/>
    <property type="match status" value="1"/>
</dbReference>
<comment type="caution">
    <text evidence="6">The sequence shown here is derived from an EMBL/GenBank/DDBJ whole genome shotgun (WGS) entry which is preliminary data.</text>
</comment>